<evidence type="ECO:0000256" key="4">
    <source>
        <dbReference type="ARBA" id="ARBA00022989"/>
    </source>
</evidence>
<accession>A0AAU9JLF6</accession>
<protein>
    <recommendedName>
        <fullName evidence="10">Cell cycle control protein</fullName>
    </recommendedName>
</protein>
<organism evidence="8 9">
    <name type="scientific">Blepharisma stoltei</name>
    <dbReference type="NCBI Taxonomy" id="1481888"/>
    <lineage>
        <taxon>Eukaryota</taxon>
        <taxon>Sar</taxon>
        <taxon>Alveolata</taxon>
        <taxon>Ciliophora</taxon>
        <taxon>Postciliodesmatophora</taxon>
        <taxon>Heterotrichea</taxon>
        <taxon>Heterotrichida</taxon>
        <taxon>Blepharismidae</taxon>
        <taxon>Blepharisma</taxon>
    </lineage>
</organism>
<comment type="similarity">
    <text evidence="2 6">Belongs to the CDC50/LEM3 family.</text>
</comment>
<evidence type="ECO:0000256" key="6">
    <source>
        <dbReference type="PIRNR" id="PIRNR015840"/>
    </source>
</evidence>
<name>A0AAU9JLF6_9CILI</name>
<dbReference type="PANTHER" id="PTHR10926:SF0">
    <property type="entry name" value="CDC50, ISOFORM A"/>
    <property type="match status" value="1"/>
</dbReference>
<proteinExistence type="inferred from homology"/>
<sequence>MLQNSRKPKPGWRQLNFKYMMCVPTAKCAAILFIILFAISLIFGSVLLSTSYSIVEYSKRYDDICHNNEDCTIEISISDSMTSPVFLYYELHNYYQNHRKYVKSSCQLQLAGEKVSEDDCSMCEPLTKVKDYDYPLYNLNGQQLNKTQLANPCGLIAASLFNDTFAIKKDSEIIDIDSGDIAWFTDNTNKYKNRKDYKEVQFLDVEKQHFKVWMRTAATSTFRKLYGKINKDLKHTYNVTIHNLVDVSEFDGEKWIILSTVSTFGGKNLVLGWSFISVAVVSLIWAIVFIWLGKNLKPVSIEDRFKKLE</sequence>
<comment type="subcellular location">
    <subcellularLocation>
        <location evidence="1">Membrane</location>
        <topology evidence="1">Multi-pass membrane protein</topology>
    </subcellularLocation>
</comment>
<dbReference type="PANTHER" id="PTHR10926">
    <property type="entry name" value="CELL CYCLE CONTROL PROTEIN 50"/>
    <property type="match status" value="1"/>
</dbReference>
<keyword evidence="3 7" id="KW-0812">Transmembrane</keyword>
<keyword evidence="5 6" id="KW-0472">Membrane</keyword>
<dbReference type="InterPro" id="IPR005045">
    <property type="entry name" value="CDC50/LEM3_fam"/>
</dbReference>
<evidence type="ECO:0000256" key="2">
    <source>
        <dbReference type="ARBA" id="ARBA00009457"/>
    </source>
</evidence>
<keyword evidence="4 7" id="KW-1133">Transmembrane helix</keyword>
<dbReference type="EMBL" id="CAJZBQ010000044">
    <property type="protein sequence ID" value="CAG9327730.1"/>
    <property type="molecule type" value="Genomic_DNA"/>
</dbReference>
<evidence type="ECO:0000256" key="1">
    <source>
        <dbReference type="ARBA" id="ARBA00004141"/>
    </source>
</evidence>
<evidence type="ECO:0008006" key="10">
    <source>
        <dbReference type="Google" id="ProtNLM"/>
    </source>
</evidence>
<dbReference type="Pfam" id="PF03381">
    <property type="entry name" value="CDC50"/>
    <property type="match status" value="1"/>
</dbReference>
<dbReference type="Proteomes" id="UP001162131">
    <property type="component" value="Unassembled WGS sequence"/>
</dbReference>
<dbReference type="AlphaFoldDB" id="A0AAU9JLF6"/>
<feature type="transmembrane region" description="Helical" evidence="7">
    <location>
        <begin position="270"/>
        <end position="292"/>
    </location>
</feature>
<reference evidence="8" key="1">
    <citation type="submission" date="2021-09" db="EMBL/GenBank/DDBJ databases">
        <authorList>
            <consortium name="AG Swart"/>
            <person name="Singh M."/>
            <person name="Singh A."/>
            <person name="Seah K."/>
            <person name="Emmerich C."/>
        </authorList>
    </citation>
    <scope>NUCLEOTIDE SEQUENCE</scope>
    <source>
        <strain evidence="8">ATCC30299</strain>
    </source>
</reference>
<evidence type="ECO:0000256" key="7">
    <source>
        <dbReference type="SAM" id="Phobius"/>
    </source>
</evidence>
<dbReference type="GO" id="GO:0005886">
    <property type="term" value="C:plasma membrane"/>
    <property type="evidence" value="ECO:0007669"/>
    <property type="project" value="TreeGrafter"/>
</dbReference>
<comment type="caution">
    <text evidence="8">The sequence shown here is derived from an EMBL/GenBank/DDBJ whole genome shotgun (WGS) entry which is preliminary data.</text>
</comment>
<evidence type="ECO:0000256" key="5">
    <source>
        <dbReference type="ARBA" id="ARBA00023136"/>
    </source>
</evidence>
<evidence type="ECO:0000313" key="9">
    <source>
        <dbReference type="Proteomes" id="UP001162131"/>
    </source>
</evidence>
<gene>
    <name evidence="8" type="ORF">BSTOLATCC_MIC44358</name>
</gene>
<keyword evidence="9" id="KW-1185">Reference proteome</keyword>
<dbReference type="GO" id="GO:0005783">
    <property type="term" value="C:endoplasmic reticulum"/>
    <property type="evidence" value="ECO:0007669"/>
    <property type="project" value="TreeGrafter"/>
</dbReference>
<dbReference type="GO" id="GO:0005794">
    <property type="term" value="C:Golgi apparatus"/>
    <property type="evidence" value="ECO:0007669"/>
    <property type="project" value="TreeGrafter"/>
</dbReference>
<dbReference type="PIRSF" id="PIRSF015840">
    <property type="entry name" value="DUF284_TM_euk"/>
    <property type="match status" value="1"/>
</dbReference>
<evidence type="ECO:0000256" key="3">
    <source>
        <dbReference type="ARBA" id="ARBA00022692"/>
    </source>
</evidence>
<evidence type="ECO:0000313" key="8">
    <source>
        <dbReference type="EMBL" id="CAG9327730.1"/>
    </source>
</evidence>